<evidence type="ECO:0000313" key="2">
    <source>
        <dbReference type="Proteomes" id="UP000258309"/>
    </source>
</evidence>
<comment type="caution">
    <text evidence="1">The sequence shown here is derived from an EMBL/GenBank/DDBJ whole genome shotgun (WGS) entry which is preliminary data.</text>
</comment>
<protein>
    <submittedName>
        <fullName evidence="1">Uncharacterized protein</fullName>
    </submittedName>
</protein>
<organism evidence="1 2">
    <name type="scientific">Scytalidium lignicola</name>
    <name type="common">Hyphomycete</name>
    <dbReference type="NCBI Taxonomy" id="5539"/>
    <lineage>
        <taxon>Eukaryota</taxon>
        <taxon>Fungi</taxon>
        <taxon>Dikarya</taxon>
        <taxon>Ascomycota</taxon>
        <taxon>Pezizomycotina</taxon>
        <taxon>Leotiomycetes</taxon>
        <taxon>Leotiomycetes incertae sedis</taxon>
        <taxon>Scytalidium</taxon>
    </lineage>
</organism>
<sequence length="382" mass="43744">MEKFSNPHIPNLPTYQLHPNIFQRFHTERSYLLSLLRSENEKATKVLRQISSLDKKLTCCHSSKRYKKTSQQIKWLLHRLEQITKQEKTILRSLENFAPEAQVKRRSVPVDAQGRTYWQENDGTSQQQPQSDLHIFSNPPSYFNQTLEVAGPQSCSQPYILNSIPKPHSESKIRENQTTSLYTATRSYRPHFSDTRPQYAGPIYVNTIHPLPQLPYEGYAWPSLPTPINRWPSSNLDPSKEYHNKGHFQQGLHCDVYGLGLVNVSEQNTITVPTIEANTCQTESETSYQRQFLIPQNRRPVSMNEADLECLTSHIGGMILEISGEGNREKRRASVPCLFDIASGEEKLETQGEDEVVNTSSLYPQYLGYYIKDSRESPTVGG</sequence>
<name>A0A3E2HHV5_SCYLI</name>
<dbReference type="EMBL" id="NCSJ02000046">
    <property type="protein sequence ID" value="RFU32895.1"/>
    <property type="molecule type" value="Genomic_DNA"/>
</dbReference>
<accession>A0A3E2HHV5</accession>
<proteinExistence type="predicted"/>
<dbReference type="Proteomes" id="UP000258309">
    <property type="component" value="Unassembled WGS sequence"/>
</dbReference>
<dbReference type="AlphaFoldDB" id="A0A3E2HHV5"/>
<feature type="non-terminal residue" evidence="1">
    <location>
        <position position="382"/>
    </location>
</feature>
<dbReference type="OrthoDB" id="10557028at2759"/>
<gene>
    <name evidence="1" type="ORF">B7463_g3448</name>
</gene>
<evidence type="ECO:0000313" key="1">
    <source>
        <dbReference type="EMBL" id="RFU32895.1"/>
    </source>
</evidence>
<reference evidence="1 2" key="1">
    <citation type="submission" date="2018-05" db="EMBL/GenBank/DDBJ databases">
        <title>Draft genome sequence of Scytalidium lignicola DSM 105466, a ubiquitous saprotrophic fungus.</title>
        <authorList>
            <person name="Buettner E."/>
            <person name="Gebauer A.M."/>
            <person name="Hofrichter M."/>
            <person name="Liers C."/>
            <person name="Kellner H."/>
        </authorList>
    </citation>
    <scope>NUCLEOTIDE SEQUENCE [LARGE SCALE GENOMIC DNA]</scope>
    <source>
        <strain evidence="1 2">DSM 105466</strain>
    </source>
</reference>
<keyword evidence="2" id="KW-1185">Reference proteome</keyword>
<feature type="non-terminal residue" evidence="1">
    <location>
        <position position="1"/>
    </location>
</feature>